<feature type="non-terminal residue" evidence="2">
    <location>
        <position position="1"/>
    </location>
</feature>
<dbReference type="EMBL" id="UINC01059880">
    <property type="protein sequence ID" value="SVB83775.1"/>
    <property type="molecule type" value="Genomic_DNA"/>
</dbReference>
<accession>A0A382H9H8</accession>
<keyword evidence="1" id="KW-0472">Membrane</keyword>
<reference evidence="2" key="1">
    <citation type="submission" date="2018-05" db="EMBL/GenBank/DDBJ databases">
        <authorList>
            <person name="Lanie J.A."/>
            <person name="Ng W.-L."/>
            <person name="Kazmierczak K.M."/>
            <person name="Andrzejewski T.M."/>
            <person name="Davidsen T.M."/>
            <person name="Wayne K.J."/>
            <person name="Tettelin H."/>
            <person name="Glass J.I."/>
            <person name="Rusch D."/>
            <person name="Podicherti R."/>
            <person name="Tsui H.-C.T."/>
            <person name="Winkler M.E."/>
        </authorList>
    </citation>
    <scope>NUCLEOTIDE SEQUENCE</scope>
</reference>
<organism evidence="2">
    <name type="scientific">marine metagenome</name>
    <dbReference type="NCBI Taxonomy" id="408172"/>
    <lineage>
        <taxon>unclassified sequences</taxon>
        <taxon>metagenomes</taxon>
        <taxon>ecological metagenomes</taxon>
    </lineage>
</organism>
<protein>
    <submittedName>
        <fullName evidence="2">Uncharacterized protein</fullName>
    </submittedName>
</protein>
<evidence type="ECO:0000256" key="1">
    <source>
        <dbReference type="SAM" id="Phobius"/>
    </source>
</evidence>
<proteinExistence type="predicted"/>
<name>A0A382H9H8_9ZZZZ</name>
<keyword evidence="1" id="KW-0812">Transmembrane</keyword>
<feature type="non-terminal residue" evidence="2">
    <location>
        <position position="65"/>
    </location>
</feature>
<gene>
    <name evidence="2" type="ORF">METZ01_LOCUS236629</name>
</gene>
<keyword evidence="1" id="KW-1133">Transmembrane helix</keyword>
<evidence type="ECO:0000313" key="2">
    <source>
        <dbReference type="EMBL" id="SVB83775.1"/>
    </source>
</evidence>
<dbReference type="AlphaFoldDB" id="A0A382H9H8"/>
<feature type="transmembrane region" description="Helical" evidence="1">
    <location>
        <begin position="29"/>
        <end position="51"/>
    </location>
</feature>
<sequence length="65" mass="7694">VNQTVSNSMTNRWWNWARENLFNSWGNTIISIVCIVIIYNVVWGIFSWAILNGVWEAKDRRECFA</sequence>